<evidence type="ECO:0000256" key="3">
    <source>
        <dbReference type="ARBA" id="ARBA00022536"/>
    </source>
</evidence>
<keyword evidence="10 17" id="KW-0472">Membrane</keyword>
<feature type="disulfide bond" evidence="14">
    <location>
        <begin position="454"/>
        <end position="466"/>
    </location>
</feature>
<feature type="repeat" description="LDL-receptor class B" evidence="15">
    <location>
        <begin position="1073"/>
        <end position="1115"/>
    </location>
</feature>
<feature type="disulfide bond" evidence="14">
    <location>
        <begin position="262"/>
        <end position="277"/>
    </location>
</feature>
<dbReference type="PANTHER" id="PTHR46513:SF44">
    <property type="entry name" value="LDL RECEPTOR RELATED PROTEIN 4"/>
    <property type="match status" value="1"/>
</dbReference>
<dbReference type="InterPro" id="IPR018097">
    <property type="entry name" value="EGF_Ca-bd_CS"/>
</dbReference>
<dbReference type="CDD" id="cd00054">
    <property type="entry name" value="EGF_CA"/>
    <property type="match status" value="1"/>
</dbReference>
<keyword evidence="12" id="KW-0675">Receptor</keyword>
<dbReference type="FunCoup" id="A0A7M7QCQ8">
    <property type="interactions" value="318"/>
</dbReference>
<dbReference type="InterPro" id="IPR023415">
    <property type="entry name" value="LDLR_class-A_CS"/>
</dbReference>
<feature type="repeat" description="LDL-receptor class B" evidence="15">
    <location>
        <begin position="1384"/>
        <end position="1426"/>
    </location>
</feature>
<name>A0A7M7QCQ8_NASVI</name>
<feature type="compositionally biased region" description="Low complexity" evidence="16">
    <location>
        <begin position="2062"/>
        <end position="2074"/>
    </location>
</feature>
<dbReference type="PRINTS" id="PR00261">
    <property type="entry name" value="LDLRECEPTOR"/>
</dbReference>
<dbReference type="PROSITE" id="PS50068">
    <property type="entry name" value="LDLRA_2"/>
    <property type="match status" value="8"/>
</dbReference>
<evidence type="ECO:0000256" key="14">
    <source>
        <dbReference type="PROSITE-ProRule" id="PRU00124"/>
    </source>
</evidence>
<keyword evidence="2" id="KW-1003">Cell membrane</keyword>
<feature type="repeat" description="LDL-receptor class B" evidence="15">
    <location>
        <begin position="1471"/>
        <end position="1512"/>
    </location>
</feature>
<feature type="repeat" description="LDL-receptor class B" evidence="15">
    <location>
        <begin position="1732"/>
        <end position="1775"/>
    </location>
</feature>
<feature type="repeat" description="LDL-receptor class B" evidence="15">
    <location>
        <begin position="766"/>
        <end position="808"/>
    </location>
</feature>
<feature type="region of interest" description="Disordered" evidence="16">
    <location>
        <begin position="195"/>
        <end position="216"/>
    </location>
</feature>
<sequence length="2107" mass="235915">MRSNAAAVPRRDLVVLLFCVVFALLDDGRAQTEPSTQSSVNRGAARQMYGSGSLRQMGSVPILASTTEMSWHGKEKEEPKNALGRNDDYTKGHDHPTDGHHGEHPYESGGFGYGGYNGRQKTHQLPPDFYGPGRLPDGTGDESSDVPSYRNGARPQPGGTYGQGRHGNNGRGADGFGRGGLYGGFDGGFEEADRSRVRPGLERGHGLGMHGEASGDRKTLVQELEDESDGRIEAPSACGPICTSDQFLCISTCTCIARENRCNGEMDCENDDDELNCEGYEGHHLNETCHGKRSVRCPNSGKCIAKEWLCDGDNDCGDFSDESHCGPQKNCTAEQFECRNGLCMPQNWVCDGENDCKDFSDEEGCSKRKICFDSDFVCLDGSCIYDELRCNGQKDCADGSDELKCELLEVQCKENQFQCAYPRCISQSYRCDGEDDCGDGSDEENCPTAGDNSCSTNEFRCASGSCISKKWVCDHEIDCKDGEDEMDCHYPAPETCASNEEFTCSTGVCIPRTWVCDGVPDCSTGEDERGCQMGCELTHFLCKTPTLAVNDTKPIPGHWMLLNPRDQHRVCVSMKHVCDGVADCPEKDDEENCPKKVECTENDHCSQLCVVTSDNQRACSCDPGYVLAKDNKTCEDIDECKFEKDPVCSQVCKNTKGSFVCECAPGYVLRPDLRSCKALGANPTLLLANRVDIRQVSITGPKYTSVLKGLHNAIALDYHYKRGLIYWSDVSMDVIRKVYVNGTDADDFIRWGLESPGGIAIDWIHDLLFWTDSGTRRVEVITLDTRVRHVLVSSDLDKPRAIAVHPHYGYVYWTDWGPNPKIERADMDGSKRTALITDNIYWPNGLTIDYITDRIYWIDAKHRVIESASMRGDDRKKVVTRGLHHPFAITVFEDAVYWTDWHFKSISLANKNNGRGYKTIHSGLHFPMDLHSYHPQRQPEYINHCGENNGKCSHMCLPNSMGYSCVCPVGLKIKKDGKTCAASADNLLLFARKKDLRLISLDQSAKAFDIVIPVDNVESAVALTWNADDDTIYWTDVEADTISRASIGGTNQQAIIHHNLESPAGLAMDWITKKLYWTDAGTNRIECSNLDGSMRSLLIYEGLDKPRDIVVNPISGHMFWSDWGEKPKIERAGMDGSDRRDLISTSLTWPNGLAIDFEEKRLYWADGGTSKIEYSDLDGKHRTTIIQAPDTKHPFGLVIHKNKIYWTDWDTMSIHRADKDTGKSVTVIRSGITGLMDVRVFHRNRQMVENPCSRNNGNCSHLCLLAPAPKRYRCACPTGLILNPDGKTCPEMPDKFLLMSHRIDIRVLSLDTNYTADTVLPIGHMKNVSGADVDMETGQIYWTDPGQLFTKVIRKVSFEGKNEDTVIDGCIDTVDSLVVDSIGRKLYWTDVGLNSIEVSDLDGKNRKVLVWSGLDNPRAVALHYPAGLLFWSDWGHNARIERADMDGEHREAVITEGLTWPNGLSIDLFADRIYWNDAKKKVIESSDLQGQDRKVIVEKVEHPYGLAVVGDFIYWSDWQEKALLRAKKYDGKNKKIMLSNLEGIMDLRLVDKKMVRPENACGDNNGGCSHLCLRNPTGYSCACPTGIIINDDKKTCNSTPTNFLLLATKKTLVRMSLDTPEMWEVPLPVKHYHNAFSVDFHWEKQLIFYTDVDVKVIRRINMRDFSDDKVVVWGLNVSTPFRLAVDWLADNMYWTDLKHRMIEVSRLDGSCRKKLIENLKEPRSLTLFPREGYIYWAEWGDQPRIGRANLDGSNRKSIVSTDLSLPNGLSIDYVARKLYWADALKDRIEMSDLHGRYRIALVPEAVNAFGLSQYGNNIYWGDWFKEMIERADKRTGKNRNKIRTALDGTTEIRAVSAERQTGWTPCAVENGGCSHLCFFVKKSYTCACPDQADSKPCSTEPKKRIPLRKPGTEHDPNYDDIDDEDVPPTPKTSGGGSNRNRDGKLNDYNRANGDTISLHTMMMTTFILLVITVGIIIVIIYLQCPRKNKREEYMYNSRRNVLTFSNPNYNASAGAELATPATQQPQDKKGFIWKRLKYDKSQERVYEDNGQSSSPEVVSLIPPSATPSSSRAASVTPLESSPPASKHVSFQRLEPSLVAGPKPRPIV</sequence>
<evidence type="ECO:0000256" key="9">
    <source>
        <dbReference type="ARBA" id="ARBA00022989"/>
    </source>
</evidence>
<feature type="repeat" description="LDL-receptor class B" evidence="15">
    <location>
        <begin position="809"/>
        <end position="852"/>
    </location>
</feature>
<feature type="chain" id="PRO_5029686750" description="EGF-like domain-containing protein" evidence="18">
    <location>
        <begin position="31"/>
        <end position="2107"/>
    </location>
</feature>
<dbReference type="Gene3D" id="2.120.10.30">
    <property type="entry name" value="TolB, C-terminal domain"/>
    <property type="match status" value="4"/>
</dbReference>
<feature type="disulfide bond" evidence="14">
    <location>
        <begin position="331"/>
        <end position="343"/>
    </location>
</feature>
<dbReference type="InterPro" id="IPR000742">
    <property type="entry name" value="EGF"/>
</dbReference>
<feature type="disulfide bond" evidence="14">
    <location>
        <begin position="516"/>
        <end position="531"/>
    </location>
</feature>
<dbReference type="EnsemblMetazoa" id="XM_031927689">
    <property type="protein sequence ID" value="XP_031783549"/>
    <property type="gene ID" value="LOC100122063"/>
</dbReference>
<keyword evidence="6 18" id="KW-0732">Signal</keyword>
<feature type="repeat" description="LDL-receptor class B" evidence="15">
    <location>
        <begin position="1427"/>
        <end position="1470"/>
    </location>
</feature>
<evidence type="ECO:0000256" key="5">
    <source>
        <dbReference type="ARBA" id="ARBA00022692"/>
    </source>
</evidence>
<dbReference type="Gene3D" id="4.10.400.10">
    <property type="entry name" value="Low-density Lipoprotein Receptor"/>
    <property type="match status" value="8"/>
</dbReference>
<dbReference type="InterPro" id="IPR000033">
    <property type="entry name" value="LDLR_classB_rpt"/>
</dbReference>
<dbReference type="Proteomes" id="UP000002358">
    <property type="component" value="Chromosome 3"/>
</dbReference>
<keyword evidence="11 14" id="KW-1015">Disulfide bond</keyword>
<dbReference type="SUPFAM" id="SSF63825">
    <property type="entry name" value="YWTD domain"/>
    <property type="match status" value="4"/>
</dbReference>
<feature type="compositionally biased region" description="Basic and acidic residues" evidence="16">
    <location>
        <begin position="195"/>
        <end position="205"/>
    </location>
</feature>
<dbReference type="SMART" id="SM00135">
    <property type="entry name" value="LY"/>
    <property type="match status" value="20"/>
</dbReference>
<feature type="disulfide bond" evidence="14">
    <location>
        <begin position="338"/>
        <end position="356"/>
    </location>
</feature>
<evidence type="ECO:0000256" key="12">
    <source>
        <dbReference type="ARBA" id="ARBA00023170"/>
    </source>
</evidence>
<dbReference type="InterPro" id="IPR050778">
    <property type="entry name" value="Cueball_EGF_LRP_Nidogen"/>
</dbReference>
<proteinExistence type="predicted"/>
<dbReference type="FunFam" id="2.10.25.10:FF:000009">
    <property type="entry name" value="Low-density lipoprotein receptor isoform 1"/>
    <property type="match status" value="1"/>
</dbReference>
<evidence type="ECO:0000256" key="4">
    <source>
        <dbReference type="ARBA" id="ARBA00022583"/>
    </source>
</evidence>
<keyword evidence="21" id="KW-1185">Reference proteome</keyword>
<feature type="repeat" description="LDL-receptor class B" evidence="15">
    <location>
        <begin position="1030"/>
        <end position="1072"/>
    </location>
</feature>
<evidence type="ECO:0000256" key="2">
    <source>
        <dbReference type="ARBA" id="ARBA00022475"/>
    </source>
</evidence>
<dbReference type="InterPro" id="IPR002172">
    <property type="entry name" value="LDrepeatLR_classA_rpt"/>
</dbReference>
<keyword evidence="4" id="KW-0254">Endocytosis</keyword>
<feature type="disulfide bond" evidence="14">
    <location>
        <begin position="371"/>
        <end position="383"/>
    </location>
</feature>
<dbReference type="InterPro" id="IPR011042">
    <property type="entry name" value="6-blade_b-propeller_TolB-like"/>
</dbReference>
<feature type="repeat" description="LDL-receptor class B" evidence="15">
    <location>
        <begin position="723"/>
        <end position="765"/>
    </location>
</feature>
<dbReference type="FunFam" id="4.10.400.10:FF:000045">
    <property type="entry name" value="Low-density lipoprotein receptor-related protein 2"/>
    <property type="match status" value="1"/>
</dbReference>
<dbReference type="SMART" id="SM00192">
    <property type="entry name" value="LDLa"/>
    <property type="match status" value="8"/>
</dbReference>
<feature type="domain" description="EGF-like" evidence="19">
    <location>
        <begin position="619"/>
        <end position="634"/>
    </location>
</feature>
<evidence type="ECO:0000256" key="7">
    <source>
        <dbReference type="ARBA" id="ARBA00022737"/>
    </source>
</evidence>
<keyword evidence="3" id="KW-0245">EGF-like domain</keyword>
<dbReference type="InterPro" id="IPR000152">
    <property type="entry name" value="EGF-type_Asp/Asn_hydroxyl_site"/>
</dbReference>
<dbReference type="Pfam" id="PF07645">
    <property type="entry name" value="EGF_CA"/>
    <property type="match status" value="1"/>
</dbReference>
<keyword evidence="7" id="KW-0677">Repeat</keyword>
<evidence type="ECO:0000256" key="1">
    <source>
        <dbReference type="ARBA" id="ARBA00004251"/>
    </source>
</evidence>
<dbReference type="GeneID" id="100122063"/>
<feature type="disulfide bond" evidence="14">
    <location>
        <begin position="504"/>
        <end position="522"/>
    </location>
</feature>
<dbReference type="Gene3D" id="2.10.25.10">
    <property type="entry name" value="Laminin"/>
    <property type="match status" value="2"/>
</dbReference>
<dbReference type="InParanoid" id="A0A7M7QCQ8"/>
<feature type="repeat" description="LDL-receptor class B" evidence="15">
    <location>
        <begin position="853"/>
        <end position="895"/>
    </location>
</feature>
<evidence type="ECO:0000256" key="10">
    <source>
        <dbReference type="ARBA" id="ARBA00023136"/>
    </source>
</evidence>
<feature type="disulfide bond" evidence="14">
    <location>
        <begin position="412"/>
        <end position="424"/>
    </location>
</feature>
<feature type="compositionally biased region" description="Basic and acidic residues" evidence="16">
    <location>
        <begin position="71"/>
        <end position="106"/>
    </location>
</feature>
<feature type="disulfide bond" evidence="14">
    <location>
        <begin position="473"/>
        <end position="488"/>
    </location>
</feature>
<feature type="disulfide bond" evidence="14">
    <location>
        <begin position="431"/>
        <end position="446"/>
    </location>
</feature>
<feature type="compositionally biased region" description="Gly residues" evidence="16">
    <location>
        <begin position="159"/>
        <end position="175"/>
    </location>
</feature>
<evidence type="ECO:0000259" key="19">
    <source>
        <dbReference type="PROSITE" id="PS01186"/>
    </source>
</evidence>
<keyword evidence="5 17" id="KW-0812">Transmembrane</keyword>
<dbReference type="SUPFAM" id="SSF57184">
    <property type="entry name" value="Growth factor receptor domain"/>
    <property type="match status" value="1"/>
</dbReference>
<evidence type="ECO:0000256" key="18">
    <source>
        <dbReference type="SAM" id="SignalP"/>
    </source>
</evidence>
<keyword evidence="8" id="KW-0106">Calcium</keyword>
<feature type="disulfide bond" evidence="14">
    <location>
        <begin position="350"/>
        <end position="365"/>
    </location>
</feature>
<dbReference type="PROSITE" id="PS00010">
    <property type="entry name" value="ASX_HYDROXYL"/>
    <property type="match status" value="1"/>
</dbReference>
<feature type="disulfide bond" evidence="14">
    <location>
        <begin position="378"/>
        <end position="396"/>
    </location>
</feature>
<feature type="repeat" description="LDL-receptor class B" evidence="15">
    <location>
        <begin position="1690"/>
        <end position="1731"/>
    </location>
</feature>
<reference evidence="20" key="1">
    <citation type="submission" date="2021-01" db="UniProtKB">
        <authorList>
            <consortium name="EnsemblMetazoa"/>
        </authorList>
    </citation>
    <scope>IDENTIFICATION</scope>
</reference>
<dbReference type="InterPro" id="IPR001881">
    <property type="entry name" value="EGF-like_Ca-bd_dom"/>
</dbReference>
<feature type="disulfide bond" evidence="14">
    <location>
        <begin position="578"/>
        <end position="593"/>
    </location>
</feature>
<dbReference type="GO" id="GO:0005886">
    <property type="term" value="C:plasma membrane"/>
    <property type="evidence" value="ECO:0007669"/>
    <property type="project" value="UniProtKB-SubCell"/>
</dbReference>
<dbReference type="SMART" id="SM00179">
    <property type="entry name" value="EGF_CA"/>
    <property type="match status" value="3"/>
</dbReference>
<evidence type="ECO:0000256" key="15">
    <source>
        <dbReference type="PROSITE-ProRule" id="PRU00461"/>
    </source>
</evidence>
<comment type="subcellular location">
    <subcellularLocation>
        <location evidence="1">Cell membrane</location>
        <topology evidence="1">Single-pass type I membrane protein</topology>
    </subcellularLocation>
</comment>
<feature type="region of interest" description="Disordered" evidence="16">
    <location>
        <begin position="1891"/>
        <end position="1947"/>
    </location>
</feature>
<feature type="disulfide bond" evidence="14">
    <location>
        <begin position="390"/>
        <end position="405"/>
    </location>
</feature>
<dbReference type="OrthoDB" id="664115at2759"/>
<evidence type="ECO:0000256" key="11">
    <source>
        <dbReference type="ARBA" id="ARBA00023157"/>
    </source>
</evidence>
<dbReference type="SUPFAM" id="SSF57424">
    <property type="entry name" value="LDL receptor-like module"/>
    <property type="match status" value="8"/>
</dbReference>
<feature type="repeat" description="LDL-receptor class B" evidence="15">
    <location>
        <begin position="1116"/>
        <end position="1159"/>
    </location>
</feature>
<dbReference type="RefSeq" id="XP_031783549.1">
    <property type="nucleotide sequence ID" value="XM_031927689.2"/>
</dbReference>
<dbReference type="PROSITE" id="PS01187">
    <property type="entry name" value="EGF_CA"/>
    <property type="match status" value="1"/>
</dbReference>
<feature type="region of interest" description="Disordered" evidence="16">
    <location>
        <begin position="2044"/>
        <end position="2107"/>
    </location>
</feature>
<feature type="domain" description="EGF-like" evidence="19">
    <location>
        <begin position="661"/>
        <end position="676"/>
    </location>
</feature>
<feature type="disulfide bond" evidence="14">
    <location>
        <begin position="310"/>
        <end position="325"/>
    </location>
</feature>
<dbReference type="SMART" id="SM00181">
    <property type="entry name" value="EGF"/>
    <property type="match status" value="6"/>
</dbReference>
<keyword evidence="13" id="KW-0325">Glycoprotein</keyword>
<dbReference type="GO" id="GO:0005509">
    <property type="term" value="F:calcium ion binding"/>
    <property type="evidence" value="ECO:0007669"/>
    <property type="project" value="InterPro"/>
</dbReference>
<evidence type="ECO:0000313" key="21">
    <source>
        <dbReference type="Proteomes" id="UP000002358"/>
    </source>
</evidence>
<organism evidence="20 21">
    <name type="scientific">Nasonia vitripennis</name>
    <name type="common">Parasitic wasp</name>
    <dbReference type="NCBI Taxonomy" id="7425"/>
    <lineage>
        <taxon>Eukaryota</taxon>
        <taxon>Metazoa</taxon>
        <taxon>Ecdysozoa</taxon>
        <taxon>Arthropoda</taxon>
        <taxon>Hexapoda</taxon>
        <taxon>Insecta</taxon>
        <taxon>Pterygota</taxon>
        <taxon>Neoptera</taxon>
        <taxon>Endopterygota</taxon>
        <taxon>Hymenoptera</taxon>
        <taxon>Apocrita</taxon>
        <taxon>Proctotrupomorpha</taxon>
        <taxon>Chalcidoidea</taxon>
        <taxon>Pteromalidae</taxon>
        <taxon>Pteromalinae</taxon>
        <taxon>Nasonia</taxon>
    </lineage>
</organism>
<dbReference type="PANTHER" id="PTHR46513">
    <property type="entry name" value="VITELLOGENIN RECEPTOR-LIKE PROTEIN-RELATED-RELATED"/>
    <property type="match status" value="1"/>
</dbReference>
<dbReference type="InterPro" id="IPR049883">
    <property type="entry name" value="NOTCH1_EGF-like"/>
</dbReference>
<feature type="signal peptide" evidence="18">
    <location>
        <begin position="1"/>
        <end position="30"/>
    </location>
</feature>
<evidence type="ECO:0000256" key="17">
    <source>
        <dbReference type="SAM" id="Phobius"/>
    </source>
</evidence>
<dbReference type="SUPFAM" id="SSF57196">
    <property type="entry name" value="EGF/Laminin"/>
    <property type="match status" value="2"/>
</dbReference>
<accession>A0A7M7QCQ8</accession>
<feature type="transmembrane region" description="Helical" evidence="17">
    <location>
        <begin position="1961"/>
        <end position="1982"/>
    </location>
</feature>
<dbReference type="InterPro" id="IPR009030">
    <property type="entry name" value="Growth_fac_rcpt_cys_sf"/>
</dbReference>
<dbReference type="SMR" id="A0A7M7QCQ8"/>
<dbReference type="FunFam" id="2.120.10.30:FF:000241">
    <property type="entry name" value="Low-density lipoprotein receptor-related protein 6"/>
    <property type="match status" value="1"/>
</dbReference>
<protein>
    <recommendedName>
        <fullName evidence="19">EGF-like domain-containing protein</fullName>
    </recommendedName>
</protein>
<evidence type="ECO:0000256" key="13">
    <source>
        <dbReference type="ARBA" id="ARBA00023180"/>
    </source>
</evidence>
<dbReference type="GO" id="GO:0006897">
    <property type="term" value="P:endocytosis"/>
    <property type="evidence" value="ECO:0007669"/>
    <property type="project" value="UniProtKB-KW"/>
</dbReference>
<dbReference type="Pfam" id="PF00057">
    <property type="entry name" value="Ldl_recept_a"/>
    <property type="match status" value="6"/>
</dbReference>
<dbReference type="CDD" id="cd00112">
    <property type="entry name" value="LDLa"/>
    <property type="match status" value="8"/>
</dbReference>
<keyword evidence="9 17" id="KW-1133">Transmembrane helix</keyword>
<dbReference type="PROSITE" id="PS01209">
    <property type="entry name" value="LDLRA_1"/>
    <property type="match status" value="5"/>
</dbReference>
<feature type="repeat" description="LDL-receptor class B" evidence="15">
    <location>
        <begin position="1160"/>
        <end position="1203"/>
    </location>
</feature>
<dbReference type="FunFam" id="4.10.400.10:FF:000034">
    <property type="entry name" value="Low-density lipoprotein receptor-related protein 2"/>
    <property type="match status" value="3"/>
</dbReference>
<dbReference type="InterPro" id="IPR036055">
    <property type="entry name" value="LDL_receptor-like_sf"/>
</dbReference>
<dbReference type="PROSITE" id="PS51120">
    <property type="entry name" value="LDLRB"/>
    <property type="match status" value="13"/>
</dbReference>
<dbReference type="FunFam" id="2.120.10.30:FF:000008">
    <property type="entry name" value="Low-density lipoprotein receptor-related protein 4"/>
    <property type="match status" value="3"/>
</dbReference>
<evidence type="ECO:0000256" key="16">
    <source>
        <dbReference type="SAM" id="MobiDB-lite"/>
    </source>
</evidence>
<feature type="disulfide bond" evidence="14">
    <location>
        <begin position="419"/>
        <end position="437"/>
    </location>
</feature>
<comment type="caution">
    <text evidence="14">Lacks conserved residue(s) required for the propagation of feature annotation.</text>
</comment>
<evidence type="ECO:0000256" key="8">
    <source>
        <dbReference type="ARBA" id="ARBA00022837"/>
    </source>
</evidence>
<evidence type="ECO:0000256" key="6">
    <source>
        <dbReference type="ARBA" id="ARBA00022729"/>
    </source>
</evidence>
<feature type="region of interest" description="Disordered" evidence="16">
    <location>
        <begin position="67"/>
        <end position="175"/>
    </location>
</feature>
<feature type="disulfide bond" evidence="14">
    <location>
        <begin position="461"/>
        <end position="479"/>
    </location>
</feature>
<evidence type="ECO:0000313" key="20">
    <source>
        <dbReference type="EnsemblMetazoa" id="XP_031783549"/>
    </source>
</evidence>
<dbReference type="Pfam" id="PF14670">
    <property type="entry name" value="FXa_inhibition"/>
    <property type="match status" value="3"/>
</dbReference>
<dbReference type="Pfam" id="PF00058">
    <property type="entry name" value="Ldl_recept_b"/>
    <property type="match status" value="11"/>
</dbReference>
<dbReference type="PROSITE" id="PS01186">
    <property type="entry name" value="EGF_2"/>
    <property type="match status" value="2"/>
</dbReference>